<evidence type="ECO:0000313" key="1">
    <source>
        <dbReference type="EMBL" id="MPN49678.1"/>
    </source>
</evidence>
<proteinExistence type="predicted"/>
<name>A0A645IED0_9ZZZZ</name>
<sequence length="110" mass="12315">MLKIKRNLDGVDIRIVGIIDDQGVIFSSSHIQTHGYRLQLHHPLRNIRGGYMQIERHCQTTDGIFDGSLIGKRNHDGIFKIEKRIADGGAAFHFFDAGDKQVCIAIFSGP</sequence>
<accession>A0A645IED0</accession>
<reference evidence="1" key="1">
    <citation type="submission" date="2019-08" db="EMBL/GenBank/DDBJ databases">
        <authorList>
            <person name="Kucharzyk K."/>
            <person name="Murdoch R.W."/>
            <person name="Higgins S."/>
            <person name="Loffler F."/>
        </authorList>
    </citation>
    <scope>NUCLEOTIDE SEQUENCE</scope>
</reference>
<comment type="caution">
    <text evidence="1">The sequence shown here is derived from an EMBL/GenBank/DDBJ whole genome shotgun (WGS) entry which is preliminary data.</text>
</comment>
<organism evidence="1">
    <name type="scientific">bioreactor metagenome</name>
    <dbReference type="NCBI Taxonomy" id="1076179"/>
    <lineage>
        <taxon>unclassified sequences</taxon>
        <taxon>metagenomes</taxon>
        <taxon>ecological metagenomes</taxon>
    </lineage>
</organism>
<dbReference type="EMBL" id="VSSQ01113147">
    <property type="protein sequence ID" value="MPN49678.1"/>
    <property type="molecule type" value="Genomic_DNA"/>
</dbReference>
<dbReference type="AlphaFoldDB" id="A0A645IED0"/>
<gene>
    <name evidence="1" type="ORF">SDC9_197300</name>
</gene>
<protein>
    <submittedName>
        <fullName evidence="1">Uncharacterized protein</fullName>
    </submittedName>
</protein>